<evidence type="ECO:0000256" key="1">
    <source>
        <dbReference type="ARBA" id="ARBA00022801"/>
    </source>
</evidence>
<comment type="catalytic activity">
    <reaction evidence="2">
        <text>a 3'-end 2',3'-cyclophospho-ribonucleotide-RNA + H2O = a 3'-end 2'-phospho-ribonucleotide-RNA + H(+)</text>
        <dbReference type="Rhea" id="RHEA:11828"/>
        <dbReference type="Rhea" id="RHEA-COMP:10464"/>
        <dbReference type="Rhea" id="RHEA-COMP:17353"/>
        <dbReference type="ChEBI" id="CHEBI:15377"/>
        <dbReference type="ChEBI" id="CHEBI:15378"/>
        <dbReference type="ChEBI" id="CHEBI:83064"/>
        <dbReference type="ChEBI" id="CHEBI:173113"/>
        <dbReference type="EC" id="3.1.4.58"/>
    </reaction>
</comment>
<comment type="function">
    <text evidence="2">Hydrolyzes RNA 2',3'-cyclic phosphodiester to an RNA 2'-phosphomonoester.</text>
</comment>
<dbReference type="EMBL" id="JAGMWN010000006">
    <property type="protein sequence ID" value="MBP5857953.1"/>
    <property type="molecule type" value="Genomic_DNA"/>
</dbReference>
<sequence length="185" mass="21077">MVRLFVALPVPDAVRESLRVISNGLPGARWVPPENFHITLRFVGEIDHGLAHDVHDALERIDAPEIDVALDGLDWFGSKWKPASVYARVAKTDAIIHLQRKVESAVVRAGLKPESRKYCPHVTLARLRHTTIQDVERYIRERHAPEPTRFTAERFILYSSFLSSTGPIYQEEADYPLRMVAEPVF</sequence>
<evidence type="ECO:0000313" key="4">
    <source>
        <dbReference type="EMBL" id="MBP5857953.1"/>
    </source>
</evidence>
<dbReference type="GO" id="GO:0008664">
    <property type="term" value="F:RNA 2',3'-cyclic 3'-phosphodiesterase activity"/>
    <property type="evidence" value="ECO:0007669"/>
    <property type="project" value="UniProtKB-EC"/>
</dbReference>
<comment type="similarity">
    <text evidence="2">Belongs to the 2H phosphoesterase superfamily. ThpR family.</text>
</comment>
<feature type="domain" description="Phosphoesterase HXTX" evidence="3">
    <location>
        <begin position="8"/>
        <end position="85"/>
    </location>
</feature>
<dbReference type="HAMAP" id="MF_01940">
    <property type="entry name" value="RNA_CPDase"/>
    <property type="match status" value="1"/>
</dbReference>
<feature type="domain" description="Phosphoesterase HXTX" evidence="3">
    <location>
        <begin position="93"/>
        <end position="169"/>
    </location>
</feature>
<evidence type="ECO:0000256" key="2">
    <source>
        <dbReference type="HAMAP-Rule" id="MF_01940"/>
    </source>
</evidence>
<organism evidence="4 5">
    <name type="scientific">Marivibrio halodurans</name>
    <dbReference type="NCBI Taxonomy" id="2039722"/>
    <lineage>
        <taxon>Bacteria</taxon>
        <taxon>Pseudomonadati</taxon>
        <taxon>Pseudomonadota</taxon>
        <taxon>Alphaproteobacteria</taxon>
        <taxon>Rhodospirillales</taxon>
        <taxon>Rhodospirillaceae</taxon>
        <taxon>Marivibrio</taxon>
    </lineage>
</organism>
<evidence type="ECO:0000313" key="5">
    <source>
        <dbReference type="Proteomes" id="UP000672602"/>
    </source>
</evidence>
<accession>A0A8J7S3L9</accession>
<dbReference type="Pfam" id="PF02834">
    <property type="entry name" value="LigT_PEase"/>
    <property type="match status" value="2"/>
</dbReference>
<dbReference type="PANTHER" id="PTHR35561:SF1">
    <property type="entry name" value="RNA 2',3'-CYCLIC PHOSPHODIESTERASE"/>
    <property type="match status" value="1"/>
</dbReference>
<feature type="short sequence motif" description="HXTX 1" evidence="2">
    <location>
        <begin position="37"/>
        <end position="40"/>
    </location>
</feature>
<dbReference type="Gene3D" id="3.90.1140.10">
    <property type="entry name" value="Cyclic phosphodiesterase"/>
    <property type="match status" value="1"/>
</dbReference>
<dbReference type="InterPro" id="IPR004175">
    <property type="entry name" value="RNA_CPDase"/>
</dbReference>
<protein>
    <recommendedName>
        <fullName evidence="2">RNA 2',3'-cyclic phosphodiesterase</fullName>
        <shortName evidence="2">RNA 2',3'-CPDase</shortName>
        <ecNumber evidence="2">3.1.4.58</ecNumber>
    </recommendedName>
</protein>
<dbReference type="InterPro" id="IPR009097">
    <property type="entry name" value="Cyclic_Pdiesterase"/>
</dbReference>
<feature type="short sequence motif" description="HXTX 2" evidence="2">
    <location>
        <begin position="121"/>
        <end position="124"/>
    </location>
</feature>
<dbReference type="PANTHER" id="PTHR35561">
    <property type="entry name" value="RNA 2',3'-CYCLIC PHOSPHODIESTERASE"/>
    <property type="match status" value="1"/>
</dbReference>
<keyword evidence="1 2" id="KW-0378">Hydrolase</keyword>
<proteinExistence type="inferred from homology"/>
<dbReference type="NCBIfam" id="TIGR02258">
    <property type="entry name" value="2_5_ligase"/>
    <property type="match status" value="1"/>
</dbReference>
<name>A0A8J7S3L9_9PROT</name>
<keyword evidence="5" id="KW-1185">Reference proteome</keyword>
<dbReference type="Proteomes" id="UP000672602">
    <property type="component" value="Unassembled WGS sequence"/>
</dbReference>
<feature type="active site" description="Proton donor" evidence="2">
    <location>
        <position position="37"/>
    </location>
</feature>
<dbReference type="GO" id="GO:0004113">
    <property type="term" value="F:2',3'-cyclic-nucleotide 3'-phosphodiesterase activity"/>
    <property type="evidence" value="ECO:0007669"/>
    <property type="project" value="InterPro"/>
</dbReference>
<dbReference type="InterPro" id="IPR014051">
    <property type="entry name" value="Phosphoesterase_HXTX"/>
</dbReference>
<feature type="active site" description="Proton acceptor" evidence="2">
    <location>
        <position position="121"/>
    </location>
</feature>
<comment type="caution">
    <text evidence="4">The sequence shown here is derived from an EMBL/GenBank/DDBJ whole genome shotgun (WGS) entry which is preliminary data.</text>
</comment>
<evidence type="ECO:0000259" key="3">
    <source>
        <dbReference type="Pfam" id="PF02834"/>
    </source>
</evidence>
<dbReference type="RefSeq" id="WP_210682545.1">
    <property type="nucleotide sequence ID" value="NZ_JAGMWN010000006.1"/>
</dbReference>
<dbReference type="AlphaFoldDB" id="A0A8J7S3L9"/>
<reference evidence="4" key="1">
    <citation type="submission" date="2021-04" db="EMBL/GenBank/DDBJ databases">
        <authorList>
            <person name="Zhang D.-C."/>
        </authorList>
    </citation>
    <scope>NUCLEOTIDE SEQUENCE</scope>
    <source>
        <strain evidence="4">CGMCC 1.15697</strain>
    </source>
</reference>
<dbReference type="EC" id="3.1.4.58" evidence="2"/>
<dbReference type="SUPFAM" id="SSF55144">
    <property type="entry name" value="LigT-like"/>
    <property type="match status" value="1"/>
</dbReference>
<gene>
    <name evidence="4" type="primary">thpR</name>
    <name evidence="4" type="ORF">KAJ83_13115</name>
</gene>